<feature type="compositionally biased region" description="Low complexity" evidence="1">
    <location>
        <begin position="57"/>
        <end position="66"/>
    </location>
</feature>
<keyword evidence="3" id="KW-1185">Reference proteome</keyword>
<organism evidence="2 3">
    <name type="scientific">Phytohabitans aurantiacus</name>
    <dbReference type="NCBI Taxonomy" id="3016789"/>
    <lineage>
        <taxon>Bacteria</taxon>
        <taxon>Bacillati</taxon>
        <taxon>Actinomycetota</taxon>
        <taxon>Actinomycetes</taxon>
        <taxon>Micromonosporales</taxon>
        <taxon>Micromonosporaceae</taxon>
    </lineage>
</organism>
<accession>A0ABQ5QUK4</accession>
<protein>
    <submittedName>
        <fullName evidence="2">Uncharacterized protein</fullName>
    </submittedName>
</protein>
<evidence type="ECO:0000313" key="2">
    <source>
        <dbReference type="EMBL" id="GLH97394.1"/>
    </source>
</evidence>
<proteinExistence type="predicted"/>
<feature type="region of interest" description="Disordered" evidence="1">
    <location>
        <begin position="1"/>
        <end position="80"/>
    </location>
</feature>
<evidence type="ECO:0000313" key="3">
    <source>
        <dbReference type="Proteomes" id="UP001144280"/>
    </source>
</evidence>
<evidence type="ECO:0000256" key="1">
    <source>
        <dbReference type="SAM" id="MobiDB-lite"/>
    </source>
</evidence>
<gene>
    <name evidence="2" type="ORF">Pa4123_26690</name>
</gene>
<dbReference type="EMBL" id="BSDI01000010">
    <property type="protein sequence ID" value="GLH97394.1"/>
    <property type="molecule type" value="Genomic_DNA"/>
</dbReference>
<comment type="caution">
    <text evidence="2">The sequence shown here is derived from an EMBL/GenBank/DDBJ whole genome shotgun (WGS) entry which is preliminary data.</text>
</comment>
<name>A0ABQ5QUK4_9ACTN</name>
<dbReference type="Proteomes" id="UP001144280">
    <property type="component" value="Unassembled WGS sequence"/>
</dbReference>
<sequence length="80" mass="8082">MHAEKRSNHVHSPLIDGKTRRRAARGAGAGGAARERAARGGSGRPGSGRAWERGAWGLALGAEPEPGGAGQEDGEAGEDA</sequence>
<reference evidence="2" key="1">
    <citation type="submission" date="2022-12" db="EMBL/GenBank/DDBJ databases">
        <title>New Phytohabitans aurantiacus sp. RD004123 nov., an actinomycete isolated from soil.</title>
        <authorList>
            <person name="Triningsih D.W."/>
            <person name="Harunari E."/>
            <person name="Igarashi Y."/>
        </authorList>
    </citation>
    <scope>NUCLEOTIDE SEQUENCE</scope>
    <source>
        <strain evidence="2">RD004123</strain>
    </source>
</reference>